<sequence length="141" mass="16027">MDTKVLFTMALGLQAPWEVVDLKFDEEAHRLDILINFQRGADFPCPVCGQPCKVHDTEERTWRHMNFFHYACYLTARVPRCKCDKDGVKQVQVPWARPGSGFTLMFEALLMVLVRSMTVREAAVVYKSFCKLAPAPFPAAG</sequence>
<reference evidence="3" key="1">
    <citation type="journal article" date="2023" name="Int. J. Syst. Evol. Microbiol.">
        <title>Mesoterricola silvestris gen. nov., sp. nov., Mesoterricola sediminis sp. nov., Geothrix oryzae sp. nov., Geothrix edaphica sp. nov., Geothrix rubra sp. nov., and Geothrix limicola sp. nov., six novel members of Acidobacteriota isolated from soils.</title>
        <authorList>
            <person name="Itoh H."/>
            <person name="Sugisawa Y."/>
            <person name="Mise K."/>
            <person name="Xu Z."/>
            <person name="Kuniyasu M."/>
            <person name="Ushijima N."/>
            <person name="Kawano K."/>
            <person name="Kobayashi E."/>
            <person name="Shiratori Y."/>
            <person name="Masuda Y."/>
            <person name="Senoo K."/>
        </authorList>
    </citation>
    <scope>NUCLEOTIDE SEQUENCE</scope>
    <source>
        <strain evidence="3">W786</strain>
    </source>
</reference>
<evidence type="ECO:0000259" key="2">
    <source>
        <dbReference type="Pfam" id="PF14690"/>
    </source>
</evidence>
<dbReference type="InterPro" id="IPR032877">
    <property type="entry name" value="Transposase_HTH"/>
</dbReference>
<dbReference type="Pfam" id="PF13542">
    <property type="entry name" value="HTH_Tnp_ISL3"/>
    <property type="match status" value="1"/>
</dbReference>
<name>A0AA48GSD0_9BACT</name>
<evidence type="ECO:0000313" key="3">
    <source>
        <dbReference type="EMBL" id="BDU76707.1"/>
    </source>
</evidence>
<evidence type="ECO:0000313" key="4">
    <source>
        <dbReference type="Proteomes" id="UP001228113"/>
    </source>
</evidence>
<dbReference type="Proteomes" id="UP001228113">
    <property type="component" value="Chromosome"/>
</dbReference>
<organism evidence="3 4">
    <name type="scientific">Mesoterricola sediminis</name>
    <dbReference type="NCBI Taxonomy" id="2927980"/>
    <lineage>
        <taxon>Bacteria</taxon>
        <taxon>Pseudomonadati</taxon>
        <taxon>Acidobacteriota</taxon>
        <taxon>Holophagae</taxon>
        <taxon>Holophagales</taxon>
        <taxon>Holophagaceae</taxon>
        <taxon>Mesoterricola</taxon>
    </lineage>
</organism>
<gene>
    <name evidence="3" type="ORF">METESE_16650</name>
</gene>
<proteinExistence type="predicted"/>
<dbReference type="PANTHER" id="PTHR33498:SF1">
    <property type="entry name" value="TRANSPOSASE FOR INSERTION SEQUENCE ELEMENT IS1557"/>
    <property type="match status" value="1"/>
</dbReference>
<protein>
    <recommendedName>
        <fullName evidence="5">Transposase IS204/IS1001/IS1096/IS1165 family protein</fullName>
    </recommendedName>
</protein>
<dbReference type="InterPro" id="IPR047951">
    <property type="entry name" value="Transpos_ISL3"/>
</dbReference>
<accession>A0AA48GSD0</accession>
<dbReference type="PANTHER" id="PTHR33498">
    <property type="entry name" value="TRANSPOSASE FOR INSERTION SEQUENCE ELEMENT IS1557"/>
    <property type="match status" value="1"/>
</dbReference>
<evidence type="ECO:0008006" key="5">
    <source>
        <dbReference type="Google" id="ProtNLM"/>
    </source>
</evidence>
<dbReference type="Pfam" id="PF14690">
    <property type="entry name" value="Zn_ribbon_ISL3"/>
    <property type="match status" value="1"/>
</dbReference>
<keyword evidence="4" id="KW-1185">Reference proteome</keyword>
<dbReference type="KEGG" id="msea:METESE_16650"/>
<dbReference type="AlphaFoldDB" id="A0AA48GSD0"/>
<feature type="domain" description="Transposase IS204/IS1001/IS1096/IS1165 helix-turn-helix" evidence="1">
    <location>
        <begin position="91"/>
        <end position="123"/>
    </location>
</feature>
<evidence type="ECO:0000259" key="1">
    <source>
        <dbReference type="Pfam" id="PF13542"/>
    </source>
</evidence>
<feature type="domain" description="Transposase IS204/IS1001/IS1096/IS1165 zinc-finger" evidence="2">
    <location>
        <begin position="44"/>
        <end position="84"/>
    </location>
</feature>
<dbReference type="InterPro" id="IPR029261">
    <property type="entry name" value="Transposase_Znf"/>
</dbReference>
<dbReference type="EMBL" id="AP027081">
    <property type="protein sequence ID" value="BDU76707.1"/>
    <property type="molecule type" value="Genomic_DNA"/>
</dbReference>